<keyword evidence="5 11" id="KW-0863">Zinc-finger</keyword>
<keyword evidence="3 11" id="KW-0479">Metal-binding</keyword>
<keyword evidence="8 11" id="KW-0804">Transcription</keyword>
<evidence type="ECO:0000256" key="11">
    <source>
        <dbReference type="RuleBase" id="RU368090"/>
    </source>
</evidence>
<dbReference type="GO" id="GO:0006289">
    <property type="term" value="P:nucleotide-excision repair"/>
    <property type="evidence" value="ECO:0007669"/>
    <property type="project" value="UniProtKB-UniRule"/>
</dbReference>
<reference evidence="13" key="1">
    <citation type="submission" date="2019-12" db="UniProtKB">
        <authorList>
            <consortium name="WormBaseParasite"/>
        </authorList>
    </citation>
    <scope>IDENTIFICATION</scope>
</reference>
<dbReference type="PANTHER" id="PTHR12831:SF0">
    <property type="entry name" value="GENERAL TRANSCRIPTION FACTOR IIH SUBUNIT 3"/>
    <property type="match status" value="1"/>
</dbReference>
<keyword evidence="6 11" id="KW-0862">Zinc</keyword>
<comment type="subunit">
    <text evidence="11">Part of a TFIID-containing RNA polymerase II pre-initiation complex that is composed of TBP and at least GTF2A1, GTF2A2, GTF2E1, GTF2E2, GTF2F1, GTF2H2, GTF2H3, GTF2H4, GTF2H5, GTF2B, TCEA1, ERCC2, ERCC3, TAF1, TAF2, TAF3, TAF4, TAF5, TAF6, TAF7, TAF8, TAF9, TAF10, TAF11, TAF12 and TAF13. Component of the 7-subunit TFIIH core complex composed of XPB/ERCC3, XPD/ERCC2, GTF2H1, GTF2H2, GTF2H3, GTF2H4 and GTF2H5, which is active in NER. The core complex associates with the 3-subunit CDK-activating kinase (CAK) module composed of CCNH/cyclin H, CDK7 and MNAT1 to form the 10-subunit holoenzyme (holo-TFIIH) active in transcription. Interacts with RARA; the interaction requires prior phosphorylation of RARA on 'Ser-369' which then enhances interaction of RARA with CDK7.</text>
</comment>
<keyword evidence="4 11" id="KW-0227">DNA damage</keyword>
<evidence type="ECO:0000256" key="1">
    <source>
        <dbReference type="ARBA" id="ARBA00004123"/>
    </source>
</evidence>
<dbReference type="GO" id="GO:0005675">
    <property type="term" value="C:transcription factor TFIIH holo complex"/>
    <property type="evidence" value="ECO:0007669"/>
    <property type="project" value="UniProtKB-UniRule"/>
</dbReference>
<dbReference type="InterPro" id="IPR004600">
    <property type="entry name" value="TFIIH_Tfb4/GTF2H3"/>
</dbReference>
<keyword evidence="9 11" id="KW-0234">DNA repair</keyword>
<proteinExistence type="inferred from homology"/>
<evidence type="ECO:0000313" key="12">
    <source>
        <dbReference type="Proteomes" id="UP000046395"/>
    </source>
</evidence>
<sequence length="290" mass="31887">MSRAEGDLLQFVLVDMNPVWLGRMMEREPEQPASIVQCLIEATVAYCKACCALSTRKELYVFALSSNKHTIIQSSLRKGDPISAESNLSMMSCQIRDGLRRALLEFANEATVSKETKLVPALARSVCRINKAIKGTDAAPSSTSSRILLLKVSDDTTNDYSRLMSVFSTAQKLGTLMDCCAIGVDSALMHQASDITGGIYLKVGDLKTLVAVLMTVFLPTVGLRLQLVLPKIESVDYRPVCCCHQKLVLNPWVCSVCLSVFCTFTPICTTCKTVYKLPLLSIMGKRKKKE</sequence>
<dbReference type="Pfam" id="PF03850">
    <property type="entry name" value="Tfb4"/>
    <property type="match status" value="1"/>
</dbReference>
<accession>A0A5S6QJS1</accession>
<dbReference type="PANTHER" id="PTHR12831">
    <property type="entry name" value="TRANSCRIPTION INITIATION FACTOR IIH TFIIH , POLYPEPTIDE 3-RELATED"/>
    <property type="match status" value="1"/>
</dbReference>
<dbReference type="GO" id="GO:0000439">
    <property type="term" value="C:transcription factor TFIIH core complex"/>
    <property type="evidence" value="ECO:0007669"/>
    <property type="project" value="UniProtKB-UniRule"/>
</dbReference>
<dbReference type="Proteomes" id="UP000046395">
    <property type="component" value="Unassembled WGS sequence"/>
</dbReference>
<dbReference type="WBParaSite" id="TMUE_2000007414.1">
    <property type="protein sequence ID" value="TMUE_2000007414.1"/>
    <property type="gene ID" value="WBGene00285684"/>
</dbReference>
<dbReference type="STRING" id="70415.A0A5S6QJS1"/>
<comment type="function">
    <text evidence="11">Component of the general transcription and DNA repair factor IIH (TFIIH) core complex, which is involved in general and transcription-coupled nucleotide excision repair (NER) of damaged DNA and, when complexed to CAK, in RNA transcription by RNA polymerase II. In NER, TFIIH acts by opening DNA around the lesion to allow the excision of the damaged oligonucleotide and its replacement by a new DNA fragment. In transcription, TFIIH has an essential role in transcription initiation. When the pre-initiation complex (PIC) has been established, TFIIH is required for promoter opening and promoter escape. Phosphorylation of the C-terminal tail (CTD) of the largest subunit of RNA polymerase II by the kinase module CAK controls the initiation of transcription.</text>
</comment>
<evidence type="ECO:0000256" key="8">
    <source>
        <dbReference type="ARBA" id="ARBA00023163"/>
    </source>
</evidence>
<dbReference type="InterPro" id="IPR036465">
    <property type="entry name" value="vWFA_dom_sf"/>
</dbReference>
<evidence type="ECO:0000256" key="3">
    <source>
        <dbReference type="ARBA" id="ARBA00022723"/>
    </source>
</evidence>
<evidence type="ECO:0000256" key="2">
    <source>
        <dbReference type="ARBA" id="ARBA00005273"/>
    </source>
</evidence>
<dbReference type="GO" id="GO:0006355">
    <property type="term" value="P:regulation of DNA-templated transcription"/>
    <property type="evidence" value="ECO:0007669"/>
    <property type="project" value="InterPro"/>
</dbReference>
<dbReference type="GO" id="GO:0008270">
    <property type="term" value="F:zinc ion binding"/>
    <property type="evidence" value="ECO:0007669"/>
    <property type="project" value="UniProtKB-KW"/>
</dbReference>
<comment type="similarity">
    <text evidence="2 11">Belongs to the TFB4 family.</text>
</comment>
<evidence type="ECO:0000256" key="6">
    <source>
        <dbReference type="ARBA" id="ARBA00022833"/>
    </source>
</evidence>
<name>A0A5S6QJS1_TRIMR</name>
<keyword evidence="10 11" id="KW-0539">Nucleus</keyword>
<evidence type="ECO:0000256" key="10">
    <source>
        <dbReference type="ARBA" id="ARBA00023242"/>
    </source>
</evidence>
<keyword evidence="7 11" id="KW-0805">Transcription regulation</keyword>
<protein>
    <recommendedName>
        <fullName evidence="11">General transcription factor IIH subunit 3</fullName>
    </recommendedName>
    <alternativeName>
        <fullName evidence="11">General transcription factor IIH polypeptide 3</fullName>
    </alternativeName>
</protein>
<comment type="subcellular location">
    <subcellularLocation>
        <location evidence="1 11">Nucleus</location>
    </subcellularLocation>
</comment>
<dbReference type="Gene3D" id="3.40.50.410">
    <property type="entry name" value="von Willebrand factor, type A domain"/>
    <property type="match status" value="1"/>
</dbReference>
<evidence type="ECO:0000256" key="7">
    <source>
        <dbReference type="ARBA" id="ARBA00023015"/>
    </source>
</evidence>
<keyword evidence="12" id="KW-1185">Reference proteome</keyword>
<evidence type="ECO:0000256" key="9">
    <source>
        <dbReference type="ARBA" id="ARBA00023204"/>
    </source>
</evidence>
<evidence type="ECO:0000256" key="5">
    <source>
        <dbReference type="ARBA" id="ARBA00022771"/>
    </source>
</evidence>
<evidence type="ECO:0000256" key="4">
    <source>
        <dbReference type="ARBA" id="ARBA00022763"/>
    </source>
</evidence>
<dbReference type="AlphaFoldDB" id="A0A5S6QJS1"/>
<evidence type="ECO:0000313" key="13">
    <source>
        <dbReference type="WBParaSite" id="TMUE_2000007414.1"/>
    </source>
</evidence>
<organism evidence="12 13">
    <name type="scientific">Trichuris muris</name>
    <name type="common">Mouse whipworm</name>
    <dbReference type="NCBI Taxonomy" id="70415"/>
    <lineage>
        <taxon>Eukaryota</taxon>
        <taxon>Metazoa</taxon>
        <taxon>Ecdysozoa</taxon>
        <taxon>Nematoda</taxon>
        <taxon>Enoplea</taxon>
        <taxon>Dorylaimia</taxon>
        <taxon>Trichinellida</taxon>
        <taxon>Trichuridae</taxon>
        <taxon>Trichuris</taxon>
    </lineage>
</organism>